<comment type="caution">
    <text evidence="2">The sequence shown here is derived from an EMBL/GenBank/DDBJ whole genome shotgun (WGS) entry which is preliminary data.</text>
</comment>
<organism evidence="2 3">
    <name type="scientific">Champsocephalus gunnari</name>
    <name type="common">Mackerel icefish</name>
    <dbReference type="NCBI Taxonomy" id="52237"/>
    <lineage>
        <taxon>Eukaryota</taxon>
        <taxon>Metazoa</taxon>
        <taxon>Chordata</taxon>
        <taxon>Craniata</taxon>
        <taxon>Vertebrata</taxon>
        <taxon>Euteleostomi</taxon>
        <taxon>Actinopterygii</taxon>
        <taxon>Neopterygii</taxon>
        <taxon>Teleostei</taxon>
        <taxon>Neoteleostei</taxon>
        <taxon>Acanthomorphata</taxon>
        <taxon>Eupercaria</taxon>
        <taxon>Perciformes</taxon>
        <taxon>Notothenioidei</taxon>
        <taxon>Channichthyidae</taxon>
        <taxon>Champsocephalus</taxon>
    </lineage>
</organism>
<feature type="region of interest" description="Disordered" evidence="1">
    <location>
        <begin position="22"/>
        <end position="70"/>
    </location>
</feature>
<dbReference type="Proteomes" id="UP001331515">
    <property type="component" value="Unassembled WGS sequence"/>
</dbReference>
<name>A0AAN8HXT8_CHAGU</name>
<evidence type="ECO:0000313" key="3">
    <source>
        <dbReference type="Proteomes" id="UP001331515"/>
    </source>
</evidence>
<accession>A0AAN8HXT8</accession>
<keyword evidence="3" id="KW-1185">Reference proteome</keyword>
<dbReference type="EMBL" id="JAURVH010001515">
    <property type="protein sequence ID" value="KAK5933049.1"/>
    <property type="molecule type" value="Genomic_DNA"/>
</dbReference>
<reference evidence="2 3" key="1">
    <citation type="journal article" date="2023" name="Mol. Biol. Evol.">
        <title>Genomics of Secondarily Temperate Adaptation in the Only Non-Antarctic Icefish.</title>
        <authorList>
            <person name="Rivera-Colon A.G."/>
            <person name="Rayamajhi N."/>
            <person name="Minhas B.F."/>
            <person name="Madrigal G."/>
            <person name="Bilyk K.T."/>
            <person name="Yoon V."/>
            <person name="Hune M."/>
            <person name="Gregory S."/>
            <person name="Cheng C.H.C."/>
            <person name="Catchen J.M."/>
        </authorList>
    </citation>
    <scope>NUCLEOTIDE SEQUENCE [LARGE SCALE GENOMIC DNA]</scope>
    <source>
        <tissue evidence="2">White muscle</tissue>
    </source>
</reference>
<gene>
    <name evidence="2" type="ORF">CgunFtcFv8_004707</name>
</gene>
<dbReference type="AlphaFoldDB" id="A0AAN8HXT8"/>
<protein>
    <submittedName>
        <fullName evidence="2">Uncharacterized protein</fullName>
    </submittedName>
</protein>
<sequence length="70" mass="7670">MTPSLMLIITRIRASLLRRHISEEPAATREPSGLGCRRDGSNMSSHISSSVCEQSRGTSPRSLLMALTEE</sequence>
<evidence type="ECO:0000313" key="2">
    <source>
        <dbReference type="EMBL" id="KAK5933049.1"/>
    </source>
</evidence>
<proteinExistence type="predicted"/>
<evidence type="ECO:0000256" key="1">
    <source>
        <dbReference type="SAM" id="MobiDB-lite"/>
    </source>
</evidence>
<feature type="compositionally biased region" description="Polar residues" evidence="1">
    <location>
        <begin position="41"/>
        <end position="61"/>
    </location>
</feature>